<sequence>MVESFPWYAWERVEHFPLLRLLILIFHRHLELIQQASAQQPFGRIPGFVLVLQDSVYSCGTGGC</sequence>
<accession>A0A6A7BTV3</accession>
<evidence type="ECO:0000256" key="1">
    <source>
        <dbReference type="SAM" id="SignalP"/>
    </source>
</evidence>
<dbReference type="Proteomes" id="UP000799421">
    <property type="component" value="Unassembled WGS sequence"/>
</dbReference>
<proteinExistence type="predicted"/>
<name>A0A6A7BTV3_9PEZI</name>
<feature type="non-terminal residue" evidence="2">
    <location>
        <position position="64"/>
    </location>
</feature>
<evidence type="ECO:0000313" key="3">
    <source>
        <dbReference type="Proteomes" id="UP000799421"/>
    </source>
</evidence>
<protein>
    <submittedName>
        <fullName evidence="2">Uncharacterized protein</fullName>
    </submittedName>
</protein>
<keyword evidence="3" id="KW-1185">Reference proteome</keyword>
<dbReference type="EMBL" id="MU006008">
    <property type="protein sequence ID" value="KAF2858512.1"/>
    <property type="molecule type" value="Genomic_DNA"/>
</dbReference>
<gene>
    <name evidence="2" type="ORF">K470DRAFT_259692</name>
</gene>
<keyword evidence="1" id="KW-0732">Signal</keyword>
<evidence type="ECO:0000313" key="2">
    <source>
        <dbReference type="EMBL" id="KAF2858512.1"/>
    </source>
</evidence>
<dbReference type="AlphaFoldDB" id="A0A6A7BTV3"/>
<organism evidence="2 3">
    <name type="scientific">Piedraia hortae CBS 480.64</name>
    <dbReference type="NCBI Taxonomy" id="1314780"/>
    <lineage>
        <taxon>Eukaryota</taxon>
        <taxon>Fungi</taxon>
        <taxon>Dikarya</taxon>
        <taxon>Ascomycota</taxon>
        <taxon>Pezizomycotina</taxon>
        <taxon>Dothideomycetes</taxon>
        <taxon>Dothideomycetidae</taxon>
        <taxon>Capnodiales</taxon>
        <taxon>Piedraiaceae</taxon>
        <taxon>Piedraia</taxon>
    </lineage>
</organism>
<feature type="signal peptide" evidence="1">
    <location>
        <begin position="1"/>
        <end position="38"/>
    </location>
</feature>
<feature type="chain" id="PRO_5025452654" evidence="1">
    <location>
        <begin position="39"/>
        <end position="64"/>
    </location>
</feature>
<reference evidence="2" key="1">
    <citation type="journal article" date="2020" name="Stud. Mycol.">
        <title>101 Dothideomycetes genomes: a test case for predicting lifestyles and emergence of pathogens.</title>
        <authorList>
            <person name="Haridas S."/>
            <person name="Albert R."/>
            <person name="Binder M."/>
            <person name="Bloem J."/>
            <person name="Labutti K."/>
            <person name="Salamov A."/>
            <person name="Andreopoulos B."/>
            <person name="Baker S."/>
            <person name="Barry K."/>
            <person name="Bills G."/>
            <person name="Bluhm B."/>
            <person name="Cannon C."/>
            <person name="Castanera R."/>
            <person name="Culley D."/>
            <person name="Daum C."/>
            <person name="Ezra D."/>
            <person name="Gonzalez J."/>
            <person name="Henrissat B."/>
            <person name="Kuo A."/>
            <person name="Liang C."/>
            <person name="Lipzen A."/>
            <person name="Lutzoni F."/>
            <person name="Magnuson J."/>
            <person name="Mondo S."/>
            <person name="Nolan M."/>
            <person name="Ohm R."/>
            <person name="Pangilinan J."/>
            <person name="Park H.-J."/>
            <person name="Ramirez L."/>
            <person name="Alfaro M."/>
            <person name="Sun H."/>
            <person name="Tritt A."/>
            <person name="Yoshinaga Y."/>
            <person name="Zwiers L.-H."/>
            <person name="Turgeon B."/>
            <person name="Goodwin S."/>
            <person name="Spatafora J."/>
            <person name="Crous P."/>
            <person name="Grigoriev I."/>
        </authorList>
    </citation>
    <scope>NUCLEOTIDE SEQUENCE</scope>
    <source>
        <strain evidence="2">CBS 480.64</strain>
    </source>
</reference>